<dbReference type="SUPFAM" id="SSF52540">
    <property type="entry name" value="P-loop containing nucleoside triphosphate hydrolases"/>
    <property type="match status" value="1"/>
</dbReference>
<dbReference type="SMART" id="SM00490">
    <property type="entry name" value="HELICc"/>
    <property type="match status" value="1"/>
</dbReference>
<dbReference type="InterPro" id="IPR019787">
    <property type="entry name" value="Znf_PHD-finger"/>
</dbReference>
<evidence type="ECO:0000256" key="4">
    <source>
        <dbReference type="ARBA" id="ARBA00022833"/>
    </source>
</evidence>
<dbReference type="InterPro" id="IPR027417">
    <property type="entry name" value="P-loop_NTPase"/>
</dbReference>
<dbReference type="Pfam" id="PF00271">
    <property type="entry name" value="Helicase_C"/>
    <property type="match status" value="1"/>
</dbReference>
<dbReference type="GO" id="GO:0008270">
    <property type="term" value="F:zinc ion binding"/>
    <property type="evidence" value="ECO:0007669"/>
    <property type="project" value="UniProtKB-KW"/>
</dbReference>
<evidence type="ECO:0000256" key="5">
    <source>
        <dbReference type="SAM" id="MobiDB-lite"/>
    </source>
</evidence>
<keyword evidence="1" id="KW-0479">Metal-binding</keyword>
<dbReference type="Gene3D" id="3.30.40.10">
    <property type="entry name" value="Zinc/RING finger domain, C3HC4 (zinc finger)"/>
    <property type="match status" value="1"/>
</dbReference>
<dbReference type="SMART" id="SM00249">
    <property type="entry name" value="PHD"/>
    <property type="match status" value="1"/>
</dbReference>
<dbReference type="GO" id="GO:0005524">
    <property type="term" value="F:ATP binding"/>
    <property type="evidence" value="ECO:0007669"/>
    <property type="project" value="InterPro"/>
</dbReference>
<organism evidence="7">
    <name type="scientific">Eutreptiella gymnastica</name>
    <dbReference type="NCBI Taxonomy" id="73025"/>
    <lineage>
        <taxon>Eukaryota</taxon>
        <taxon>Discoba</taxon>
        <taxon>Euglenozoa</taxon>
        <taxon>Euglenida</taxon>
        <taxon>Spirocuta</taxon>
        <taxon>Euglenophyceae</taxon>
        <taxon>Eutreptiales</taxon>
        <taxon>Eutreptiaceae</taxon>
        <taxon>Eutreptiella</taxon>
    </lineage>
</organism>
<evidence type="ECO:0000256" key="2">
    <source>
        <dbReference type="ARBA" id="ARBA00022771"/>
    </source>
</evidence>
<dbReference type="InterPro" id="IPR049730">
    <property type="entry name" value="SNF2/RAD54-like_C"/>
</dbReference>
<feature type="region of interest" description="Disordered" evidence="5">
    <location>
        <begin position="643"/>
        <end position="662"/>
    </location>
</feature>
<dbReference type="SUPFAM" id="SSF57903">
    <property type="entry name" value="FYVE/PHD zinc finger"/>
    <property type="match status" value="1"/>
</dbReference>
<evidence type="ECO:0000259" key="6">
    <source>
        <dbReference type="PROSITE" id="PS51194"/>
    </source>
</evidence>
<dbReference type="InterPro" id="IPR001965">
    <property type="entry name" value="Znf_PHD"/>
</dbReference>
<protein>
    <recommendedName>
        <fullName evidence="6">Helicase C-terminal domain-containing protein</fullName>
    </recommendedName>
</protein>
<evidence type="ECO:0000313" key="7">
    <source>
        <dbReference type="EMBL" id="CAD9038154.1"/>
    </source>
</evidence>
<keyword evidence="3" id="KW-0378">Hydrolase</keyword>
<proteinExistence type="predicted"/>
<feature type="region of interest" description="Disordered" evidence="5">
    <location>
        <begin position="296"/>
        <end position="322"/>
    </location>
</feature>
<dbReference type="CDD" id="cd15568">
    <property type="entry name" value="PHD5_NSD"/>
    <property type="match status" value="1"/>
</dbReference>
<gene>
    <name evidence="7" type="ORF">EGYM00392_LOCUS49314</name>
</gene>
<dbReference type="PANTHER" id="PTHR10799">
    <property type="entry name" value="SNF2/RAD54 HELICASE FAMILY"/>
    <property type="match status" value="1"/>
</dbReference>
<dbReference type="CDD" id="cd18793">
    <property type="entry name" value="SF2_C_SNF"/>
    <property type="match status" value="1"/>
</dbReference>
<dbReference type="InterPro" id="IPR013083">
    <property type="entry name" value="Znf_RING/FYVE/PHD"/>
</dbReference>
<dbReference type="InterPro" id="IPR001650">
    <property type="entry name" value="Helicase_C-like"/>
</dbReference>
<keyword evidence="4" id="KW-0862">Zinc</keyword>
<dbReference type="GO" id="GO:0016787">
    <property type="term" value="F:hydrolase activity"/>
    <property type="evidence" value="ECO:0007669"/>
    <property type="project" value="UniProtKB-KW"/>
</dbReference>
<dbReference type="EMBL" id="HBGA01133135">
    <property type="protein sequence ID" value="CAD9038154.1"/>
    <property type="molecule type" value="Transcribed_RNA"/>
</dbReference>
<dbReference type="InterPro" id="IPR011011">
    <property type="entry name" value="Znf_FYVE_PHD"/>
</dbReference>
<accession>A0A7S1NRP8</accession>
<dbReference type="Pfam" id="PF00628">
    <property type="entry name" value="PHD"/>
    <property type="match status" value="1"/>
</dbReference>
<name>A0A7S1NRP8_9EUGL</name>
<dbReference type="AlphaFoldDB" id="A0A7S1NRP8"/>
<dbReference type="InterPro" id="IPR000330">
    <property type="entry name" value="SNF2_N"/>
</dbReference>
<feature type="domain" description="Helicase C-terminal" evidence="6">
    <location>
        <begin position="140"/>
        <end position="301"/>
    </location>
</feature>
<dbReference type="Gene3D" id="3.40.50.300">
    <property type="entry name" value="P-loop containing nucleotide triphosphate hydrolases"/>
    <property type="match status" value="1"/>
</dbReference>
<sequence length="662" mass="74319">MTESTLVKAHNVLQIFMLRRLKSEVMKLPSKKEVDLYVPLSELQQKLYCHIMRSSRKALEALNMKSLRWAIIQLRKVANHPAMLKTNARGCLPAADDHTESLAVSSSHKCDASLRDQVHQASATSTADCPMVYSSGKMIVLDKLLTQLCNQQAKVLLFCQYTTMLDILEEYCTWKGYRYLRLDGSTKRVMREVDMLAFNSAESPHFLYLISTRAGGVGINLVSANTVIFFDHDWNPHVDMQATDRAHRIGQVREVTVYRLVSQRTVDEAILSRASKKMLLDDKIMQDRALEAMDCEMSPESDPLGPRPNGACSPDGDGPEAQLGVDEAVELIKYGALGIAKTNTNAIKDLDVQALVLRSQQYKASGTTPDDRQVTDAEARAIFDYYSDDEDADTEERERLSTELRIDTRNGLLPLQRLQEIASKRAAYEGKATGKRQSKPTSSYLAEMMGQAPKRRAAAVKKLSEDWCFVCQDGGEMVCCTHCPKVYHTQCVELEEIPKGTWLCPWHFCRECDASLSAAGDVLFRCTHCPLAYCWDCWPSHVHQDRRYARVDGSKVLENLKNLGVDWSKNSVFFTCPDCQAQHAWRRAQEVQRRNRECAILMAQRAVAQAQAQAVMAMQPSKQRLQNAQAPVPIVLQLHSRPASLPPQPLSPDGPIDVDAPV</sequence>
<evidence type="ECO:0000256" key="3">
    <source>
        <dbReference type="ARBA" id="ARBA00022801"/>
    </source>
</evidence>
<evidence type="ECO:0000256" key="1">
    <source>
        <dbReference type="ARBA" id="ARBA00022723"/>
    </source>
</evidence>
<keyword evidence="2" id="KW-0863">Zinc-finger</keyword>
<reference evidence="7" key="1">
    <citation type="submission" date="2021-01" db="EMBL/GenBank/DDBJ databases">
        <authorList>
            <person name="Corre E."/>
            <person name="Pelletier E."/>
            <person name="Niang G."/>
            <person name="Scheremetjew M."/>
            <person name="Finn R."/>
            <person name="Kale V."/>
            <person name="Holt S."/>
            <person name="Cochrane G."/>
            <person name="Meng A."/>
            <person name="Brown T."/>
            <person name="Cohen L."/>
        </authorList>
    </citation>
    <scope>NUCLEOTIDE SEQUENCE</scope>
    <source>
        <strain evidence="7">NIES-381</strain>
    </source>
</reference>
<dbReference type="Pfam" id="PF00176">
    <property type="entry name" value="SNF2-rel_dom"/>
    <property type="match status" value="1"/>
</dbReference>
<dbReference type="PROSITE" id="PS51194">
    <property type="entry name" value="HELICASE_CTER"/>
    <property type="match status" value="1"/>
</dbReference>